<reference evidence="8 9" key="1">
    <citation type="submission" date="2019-07" db="EMBL/GenBank/DDBJ databases">
        <title>Genomics analysis of Aphanomyces spp. identifies a new class of oomycete effector associated with host adaptation.</title>
        <authorList>
            <person name="Gaulin E."/>
        </authorList>
    </citation>
    <scope>NUCLEOTIDE SEQUENCE [LARGE SCALE GENOMIC DNA]</scope>
    <source>
        <strain evidence="8 9">ATCC 201684</strain>
    </source>
</reference>
<keyword evidence="9" id="KW-1185">Reference proteome</keyword>
<feature type="compositionally biased region" description="Basic and acidic residues" evidence="6">
    <location>
        <begin position="178"/>
        <end position="231"/>
    </location>
</feature>
<sequence length="356" mass="38841">MAKKKNKQGNQGNKESPSKKATTTKLTIEPGFFGELVHAGHSLVCEDPTEDMGLQLTGASLAHDASEGATTLYVTTERRELKVALCSLDKAKTAQWNLNHTFSPMDGAVTFTTEGPNTVHLSGFVEAEMDEDVDEDDMGMYGGDDDDDDDDDDEGNALLEVVEEEDEDDDEDEDEVEDSGRFEILEERSHEEKKSPKKESKKDDGKKSDSKKDDDKKSDSKKDDSKKRPLDNADSSESPKKAKNVQMRKGGVAVEEVTLGKGKEAVDGKKVQILYKGKLAKNGKQFDANQNRKSPFGFVLGSGNVIKGMDVGVRGMRVGGKRIITIPSKMGYGAEGAGRDIPPNSDLIFEIELLNA</sequence>
<keyword evidence="3 5" id="KW-0697">Rotamase</keyword>
<name>A0A6G0X5N6_9STRA</name>
<dbReference type="GO" id="GO:0003755">
    <property type="term" value="F:peptidyl-prolyl cis-trans isomerase activity"/>
    <property type="evidence" value="ECO:0007669"/>
    <property type="project" value="UniProtKB-KW"/>
</dbReference>
<dbReference type="OrthoDB" id="1902587at2759"/>
<comment type="catalytic activity">
    <reaction evidence="1 5">
        <text>[protein]-peptidylproline (omega=180) = [protein]-peptidylproline (omega=0)</text>
        <dbReference type="Rhea" id="RHEA:16237"/>
        <dbReference type="Rhea" id="RHEA-COMP:10747"/>
        <dbReference type="Rhea" id="RHEA-COMP:10748"/>
        <dbReference type="ChEBI" id="CHEBI:83833"/>
        <dbReference type="ChEBI" id="CHEBI:83834"/>
        <dbReference type="EC" id="5.2.1.8"/>
    </reaction>
</comment>
<dbReference type="FunFam" id="3.10.50.40:FF:000006">
    <property type="entry name" value="Peptidyl-prolyl cis-trans isomerase"/>
    <property type="match status" value="1"/>
</dbReference>
<dbReference type="PANTHER" id="PTHR43811:SF19">
    <property type="entry name" value="39 KDA FK506-BINDING NUCLEAR PROTEIN"/>
    <property type="match status" value="1"/>
</dbReference>
<keyword evidence="4 5" id="KW-0413">Isomerase</keyword>
<dbReference type="InterPro" id="IPR001179">
    <property type="entry name" value="PPIase_FKBP_dom"/>
</dbReference>
<feature type="domain" description="PPIase FKBP-type" evidence="7">
    <location>
        <begin position="268"/>
        <end position="356"/>
    </location>
</feature>
<dbReference type="EC" id="5.2.1.8" evidence="2 5"/>
<dbReference type="Gene3D" id="3.10.50.40">
    <property type="match status" value="1"/>
</dbReference>
<evidence type="ECO:0000256" key="4">
    <source>
        <dbReference type="ARBA" id="ARBA00023235"/>
    </source>
</evidence>
<evidence type="ECO:0000256" key="1">
    <source>
        <dbReference type="ARBA" id="ARBA00000971"/>
    </source>
</evidence>
<dbReference type="PROSITE" id="PS50059">
    <property type="entry name" value="FKBP_PPIASE"/>
    <property type="match status" value="1"/>
</dbReference>
<dbReference type="InterPro" id="IPR046357">
    <property type="entry name" value="PPIase_dom_sf"/>
</dbReference>
<accession>A0A6G0X5N6</accession>
<dbReference type="Pfam" id="PF00254">
    <property type="entry name" value="FKBP_C"/>
    <property type="match status" value="1"/>
</dbReference>
<dbReference type="EMBL" id="VJMJ01000101">
    <property type="protein sequence ID" value="KAF0735172.1"/>
    <property type="molecule type" value="Genomic_DNA"/>
</dbReference>
<protein>
    <recommendedName>
        <fullName evidence="2 5">peptidylprolyl isomerase</fullName>
        <ecNumber evidence="2 5">5.2.1.8</ecNumber>
    </recommendedName>
</protein>
<evidence type="ECO:0000313" key="9">
    <source>
        <dbReference type="Proteomes" id="UP000481153"/>
    </source>
</evidence>
<dbReference type="AlphaFoldDB" id="A0A6G0X5N6"/>
<evidence type="ECO:0000256" key="2">
    <source>
        <dbReference type="ARBA" id="ARBA00013194"/>
    </source>
</evidence>
<dbReference type="InterPro" id="IPR041232">
    <property type="entry name" value="NPL"/>
</dbReference>
<evidence type="ECO:0000259" key="7">
    <source>
        <dbReference type="PROSITE" id="PS50059"/>
    </source>
</evidence>
<evidence type="ECO:0000256" key="5">
    <source>
        <dbReference type="PROSITE-ProRule" id="PRU00277"/>
    </source>
</evidence>
<comment type="caution">
    <text evidence="8">The sequence shown here is derived from an EMBL/GenBank/DDBJ whole genome shotgun (WGS) entry which is preliminary data.</text>
</comment>
<dbReference type="PANTHER" id="PTHR43811">
    <property type="entry name" value="FKBP-TYPE PEPTIDYL-PROLYL CIS-TRANS ISOMERASE FKPA"/>
    <property type="match status" value="1"/>
</dbReference>
<dbReference type="VEuPathDB" id="FungiDB:AeMF1_008558"/>
<organism evidence="8 9">
    <name type="scientific">Aphanomyces euteiches</name>
    <dbReference type="NCBI Taxonomy" id="100861"/>
    <lineage>
        <taxon>Eukaryota</taxon>
        <taxon>Sar</taxon>
        <taxon>Stramenopiles</taxon>
        <taxon>Oomycota</taxon>
        <taxon>Saprolegniomycetes</taxon>
        <taxon>Saprolegniales</taxon>
        <taxon>Verrucalvaceae</taxon>
        <taxon>Aphanomyces</taxon>
    </lineage>
</organism>
<gene>
    <name evidence="8" type="ORF">Ae201684_008382</name>
</gene>
<dbReference type="Pfam" id="PF17800">
    <property type="entry name" value="NPL"/>
    <property type="match status" value="1"/>
</dbReference>
<feature type="compositionally biased region" description="Acidic residues" evidence="6">
    <location>
        <begin position="132"/>
        <end position="177"/>
    </location>
</feature>
<dbReference type="Gene3D" id="2.60.120.340">
    <property type="entry name" value="Nucleoplasmin core domain"/>
    <property type="match status" value="1"/>
</dbReference>
<feature type="region of interest" description="Disordered" evidence="6">
    <location>
        <begin position="132"/>
        <end position="249"/>
    </location>
</feature>
<feature type="region of interest" description="Disordered" evidence="6">
    <location>
        <begin position="1"/>
        <end position="25"/>
    </location>
</feature>
<evidence type="ECO:0000313" key="8">
    <source>
        <dbReference type="EMBL" id="KAF0735172.1"/>
    </source>
</evidence>
<proteinExistence type="predicted"/>
<evidence type="ECO:0000256" key="6">
    <source>
        <dbReference type="SAM" id="MobiDB-lite"/>
    </source>
</evidence>
<dbReference type="SUPFAM" id="SSF54534">
    <property type="entry name" value="FKBP-like"/>
    <property type="match status" value="1"/>
</dbReference>
<evidence type="ECO:0000256" key="3">
    <source>
        <dbReference type="ARBA" id="ARBA00023110"/>
    </source>
</evidence>
<dbReference type="Proteomes" id="UP000481153">
    <property type="component" value="Unassembled WGS sequence"/>
</dbReference>